<dbReference type="CDD" id="cd17316">
    <property type="entry name" value="MFS_SV2_like"/>
    <property type="match status" value="1"/>
</dbReference>
<dbReference type="SUPFAM" id="SSF103473">
    <property type="entry name" value="MFS general substrate transporter"/>
    <property type="match status" value="1"/>
</dbReference>
<dbReference type="PANTHER" id="PTHR23511">
    <property type="entry name" value="SYNAPTIC VESICLE GLYCOPROTEIN 2"/>
    <property type="match status" value="1"/>
</dbReference>
<feature type="transmembrane region" description="Helical" evidence="7">
    <location>
        <begin position="364"/>
        <end position="385"/>
    </location>
</feature>
<evidence type="ECO:0000256" key="1">
    <source>
        <dbReference type="ARBA" id="ARBA00004141"/>
    </source>
</evidence>
<feature type="transmembrane region" description="Helical" evidence="7">
    <location>
        <begin position="397"/>
        <end position="421"/>
    </location>
</feature>
<reference evidence="9" key="1">
    <citation type="submission" date="2022-12" db="EMBL/GenBank/DDBJ databases">
        <title>Reference genome sequencing for broad-spectrum identification of bacterial and archaeal isolates by mass spectrometry.</title>
        <authorList>
            <person name="Sekiguchi Y."/>
            <person name="Tourlousse D.M."/>
        </authorList>
    </citation>
    <scope>NUCLEOTIDE SEQUENCE</scope>
    <source>
        <strain evidence="9">301</strain>
    </source>
</reference>
<dbReference type="InterPro" id="IPR005828">
    <property type="entry name" value="MFS_sugar_transport-like"/>
</dbReference>
<feature type="transmembrane region" description="Helical" evidence="7">
    <location>
        <begin position="427"/>
        <end position="448"/>
    </location>
</feature>
<keyword evidence="5 7" id="KW-1133">Transmembrane helix</keyword>
<dbReference type="InterPro" id="IPR020846">
    <property type="entry name" value="MFS_dom"/>
</dbReference>
<name>A0A9W6CP38_XANFL</name>
<dbReference type="RefSeq" id="WP_169123032.1">
    <property type="nucleotide sequence ID" value="NZ_BSDO01000006.1"/>
</dbReference>
<keyword evidence="4 7" id="KW-0812">Transmembrane</keyword>
<dbReference type="Proteomes" id="UP001144397">
    <property type="component" value="Unassembled WGS sequence"/>
</dbReference>
<keyword evidence="12" id="KW-1185">Reference proteome</keyword>
<dbReference type="AlphaFoldDB" id="A0A9W6CP38"/>
<dbReference type="PANTHER" id="PTHR23511:SF34">
    <property type="entry name" value="SYNAPTIC VESICLE GLYCOPROTEIN 2"/>
    <property type="match status" value="1"/>
</dbReference>
<dbReference type="Pfam" id="PF00083">
    <property type="entry name" value="Sugar_tr"/>
    <property type="match status" value="1"/>
</dbReference>
<feature type="transmembrane region" description="Helical" evidence="7">
    <location>
        <begin position="188"/>
        <end position="209"/>
    </location>
</feature>
<feature type="transmembrane region" description="Helical" evidence="7">
    <location>
        <begin position="160"/>
        <end position="182"/>
    </location>
</feature>
<evidence type="ECO:0000256" key="5">
    <source>
        <dbReference type="ARBA" id="ARBA00022989"/>
    </source>
</evidence>
<feature type="domain" description="Major facilitator superfamily (MFS) profile" evidence="8">
    <location>
        <begin position="36"/>
        <end position="451"/>
    </location>
</feature>
<feature type="transmembrane region" description="Helical" evidence="7">
    <location>
        <begin position="337"/>
        <end position="358"/>
    </location>
</feature>
<dbReference type="PROSITE" id="PS00217">
    <property type="entry name" value="SUGAR_TRANSPORT_2"/>
    <property type="match status" value="1"/>
</dbReference>
<dbReference type="GO" id="GO:0022857">
    <property type="term" value="F:transmembrane transporter activity"/>
    <property type="evidence" value="ECO:0007669"/>
    <property type="project" value="InterPro"/>
</dbReference>
<dbReference type="PROSITE" id="PS50850">
    <property type="entry name" value="MFS"/>
    <property type="match status" value="1"/>
</dbReference>
<protein>
    <submittedName>
        <fullName evidence="9">MFS transporter</fullName>
    </submittedName>
</protein>
<dbReference type="PROSITE" id="PS00216">
    <property type="entry name" value="SUGAR_TRANSPORT_1"/>
    <property type="match status" value="1"/>
</dbReference>
<evidence type="ECO:0000256" key="2">
    <source>
        <dbReference type="ARBA" id="ARBA00010992"/>
    </source>
</evidence>
<dbReference type="GO" id="GO:0016020">
    <property type="term" value="C:membrane"/>
    <property type="evidence" value="ECO:0007669"/>
    <property type="project" value="UniProtKB-SubCell"/>
</dbReference>
<dbReference type="EMBL" id="BSDO01000006">
    <property type="protein sequence ID" value="GLI23935.1"/>
    <property type="molecule type" value="Genomic_DNA"/>
</dbReference>
<feature type="transmembrane region" description="Helical" evidence="7">
    <location>
        <begin position="127"/>
        <end position="148"/>
    </location>
</feature>
<proteinExistence type="inferred from homology"/>
<dbReference type="GeneID" id="95764391"/>
<comment type="caution">
    <text evidence="9">The sequence shown here is derived from an EMBL/GenBank/DDBJ whole genome shotgun (WGS) entry which is preliminary data.</text>
</comment>
<dbReference type="EMBL" id="JAVDPY010000007">
    <property type="protein sequence ID" value="MDR6335508.1"/>
    <property type="molecule type" value="Genomic_DNA"/>
</dbReference>
<evidence type="ECO:0000313" key="11">
    <source>
        <dbReference type="Proteomes" id="UP001144397"/>
    </source>
</evidence>
<dbReference type="Proteomes" id="UP001245370">
    <property type="component" value="Unassembled WGS sequence"/>
</dbReference>
<evidence type="ECO:0000259" key="8">
    <source>
        <dbReference type="PROSITE" id="PS50850"/>
    </source>
</evidence>
<reference evidence="10 12" key="2">
    <citation type="submission" date="2023-07" db="EMBL/GenBank/DDBJ databases">
        <title>Genomic Encyclopedia of Type Strains, Phase IV (KMG-IV): sequencing the most valuable type-strain genomes for metagenomic binning, comparative biology and taxonomic classification.</title>
        <authorList>
            <person name="Goeker M."/>
        </authorList>
    </citation>
    <scope>NUCLEOTIDE SEQUENCE [LARGE SCALE GENOMIC DNA]</scope>
    <source>
        <strain evidence="10 12">DSM 338</strain>
    </source>
</reference>
<evidence type="ECO:0000256" key="4">
    <source>
        <dbReference type="ARBA" id="ARBA00022692"/>
    </source>
</evidence>
<feature type="transmembrane region" description="Helical" evidence="7">
    <location>
        <begin position="38"/>
        <end position="60"/>
    </location>
</feature>
<gene>
    <name evidence="10" type="ORF">GGQ86_004003</name>
    <name evidence="9" type="ORF">XFLAVUS301_36090</name>
</gene>
<feature type="transmembrane region" description="Helical" evidence="7">
    <location>
        <begin position="100"/>
        <end position="121"/>
    </location>
</feature>
<sequence length="460" mass="49946">MKNISMGKADSAHAEVIRDVAARIERLPFSRWHLKARILIGTATFFDAFDALTIAQVLPVLRPLWKLSGPQVGFLISTGYLGQLVGALVAGMCAERFGRLPTMIGAICIMSVMSLACAFASDYETLLVFRTIQGLGLGAQVPIAAVYISEIAKAHKRGRFFILYECVFTFGLFASGLIGSFVVPHLGWQAMFFIGVLPIIIGVSLGFLLPESPRWLASRNRVADAQAAMARIESEIEASTGQKLAPPTEWVPADPRRSSWRDLVGPDYIRRTVVVWVIWFSTFLITYGLGTWLPTLYRSVFNLPLDTALRFGTIGSLMQLAGGLTAGFVIDRIGRRRLFMVALFGAAAALLSIWFVGLTSVPQFVVLSGIAYYFAGLSVLGIYLYTPEIYPTRARAIGTALGTAWLRLASMVGPLIVGFFVADGIGMVFLVFAAAAIIAGIVVSALAIETTNRSLEDISR</sequence>
<feature type="transmembrane region" description="Helical" evidence="7">
    <location>
        <begin position="72"/>
        <end position="93"/>
    </location>
</feature>
<evidence type="ECO:0000256" key="7">
    <source>
        <dbReference type="SAM" id="Phobius"/>
    </source>
</evidence>
<comment type="similarity">
    <text evidence="2">Belongs to the major facilitator superfamily. Sugar transporter (TC 2.A.1.1) family.</text>
</comment>
<dbReference type="Gene3D" id="1.20.1250.20">
    <property type="entry name" value="MFS general substrate transporter like domains"/>
    <property type="match status" value="1"/>
</dbReference>
<evidence type="ECO:0000256" key="3">
    <source>
        <dbReference type="ARBA" id="ARBA00022448"/>
    </source>
</evidence>
<keyword evidence="3" id="KW-0813">Transport</keyword>
<comment type="subcellular location">
    <subcellularLocation>
        <location evidence="1">Membrane</location>
        <topology evidence="1">Multi-pass membrane protein</topology>
    </subcellularLocation>
</comment>
<accession>A0A9W6CP38</accession>
<feature type="transmembrane region" description="Helical" evidence="7">
    <location>
        <begin position="268"/>
        <end position="289"/>
    </location>
</feature>
<evidence type="ECO:0000256" key="6">
    <source>
        <dbReference type="ARBA" id="ARBA00023136"/>
    </source>
</evidence>
<evidence type="ECO:0000313" key="9">
    <source>
        <dbReference type="EMBL" id="GLI23935.1"/>
    </source>
</evidence>
<keyword evidence="6 7" id="KW-0472">Membrane</keyword>
<feature type="transmembrane region" description="Helical" evidence="7">
    <location>
        <begin position="309"/>
        <end position="330"/>
    </location>
</feature>
<evidence type="ECO:0000313" key="12">
    <source>
        <dbReference type="Proteomes" id="UP001245370"/>
    </source>
</evidence>
<dbReference type="InterPro" id="IPR036259">
    <property type="entry name" value="MFS_trans_sf"/>
</dbReference>
<organism evidence="9 11">
    <name type="scientific">Xanthobacter flavus</name>
    <dbReference type="NCBI Taxonomy" id="281"/>
    <lineage>
        <taxon>Bacteria</taxon>
        <taxon>Pseudomonadati</taxon>
        <taxon>Pseudomonadota</taxon>
        <taxon>Alphaproteobacteria</taxon>
        <taxon>Hyphomicrobiales</taxon>
        <taxon>Xanthobacteraceae</taxon>
        <taxon>Xanthobacter</taxon>
    </lineage>
</organism>
<dbReference type="InterPro" id="IPR005829">
    <property type="entry name" value="Sugar_transporter_CS"/>
</dbReference>
<evidence type="ECO:0000313" key="10">
    <source>
        <dbReference type="EMBL" id="MDR6335508.1"/>
    </source>
</evidence>